<feature type="region of interest" description="Disordered" evidence="3">
    <location>
        <begin position="325"/>
        <end position="348"/>
    </location>
</feature>
<dbReference type="InterPro" id="IPR051210">
    <property type="entry name" value="Ub_ligase/GEF_domain"/>
</dbReference>
<feature type="repeat" description="RCC1" evidence="2">
    <location>
        <begin position="141"/>
        <end position="197"/>
    </location>
</feature>
<protein>
    <submittedName>
        <fullName evidence="4">Uncharacterized protein</fullName>
    </submittedName>
</protein>
<evidence type="ECO:0000313" key="4">
    <source>
        <dbReference type="EMBL" id="KAK3264154.1"/>
    </source>
</evidence>
<dbReference type="PANTHER" id="PTHR22870:SF408">
    <property type="entry name" value="OS09G0560450 PROTEIN"/>
    <property type="match status" value="1"/>
</dbReference>
<dbReference type="PANTHER" id="PTHR22870">
    <property type="entry name" value="REGULATOR OF CHROMOSOME CONDENSATION"/>
    <property type="match status" value="1"/>
</dbReference>
<evidence type="ECO:0000256" key="2">
    <source>
        <dbReference type="PROSITE-ProRule" id="PRU00235"/>
    </source>
</evidence>
<keyword evidence="5" id="KW-1185">Reference proteome</keyword>
<evidence type="ECO:0000256" key="3">
    <source>
        <dbReference type="SAM" id="MobiDB-lite"/>
    </source>
</evidence>
<dbReference type="Pfam" id="PF00415">
    <property type="entry name" value="RCC1"/>
    <property type="match status" value="1"/>
</dbReference>
<dbReference type="Gene3D" id="1.10.238.10">
    <property type="entry name" value="EF-hand"/>
    <property type="match status" value="1"/>
</dbReference>
<gene>
    <name evidence="4" type="ORF">CYMTET_27084</name>
</gene>
<proteinExistence type="predicted"/>
<organism evidence="4 5">
    <name type="scientific">Cymbomonas tetramitiformis</name>
    <dbReference type="NCBI Taxonomy" id="36881"/>
    <lineage>
        <taxon>Eukaryota</taxon>
        <taxon>Viridiplantae</taxon>
        <taxon>Chlorophyta</taxon>
        <taxon>Pyramimonadophyceae</taxon>
        <taxon>Pyramimonadales</taxon>
        <taxon>Pyramimonadaceae</taxon>
        <taxon>Cymbomonas</taxon>
    </lineage>
</organism>
<dbReference type="AlphaFoldDB" id="A0AAE0KXI5"/>
<dbReference type="InterPro" id="IPR009091">
    <property type="entry name" value="RCC1/BLIP-II"/>
</dbReference>
<keyword evidence="1" id="KW-0677">Repeat</keyword>
<evidence type="ECO:0000256" key="1">
    <source>
        <dbReference type="ARBA" id="ARBA00022737"/>
    </source>
</evidence>
<accession>A0AAE0KXI5</accession>
<evidence type="ECO:0000313" key="5">
    <source>
        <dbReference type="Proteomes" id="UP001190700"/>
    </source>
</evidence>
<comment type="caution">
    <text evidence="4">The sequence shown here is derived from an EMBL/GenBank/DDBJ whole genome shotgun (WGS) entry which is preliminary data.</text>
</comment>
<dbReference type="EMBL" id="LGRX02014759">
    <property type="protein sequence ID" value="KAK3264154.1"/>
    <property type="molecule type" value="Genomic_DNA"/>
</dbReference>
<dbReference type="InterPro" id="IPR000408">
    <property type="entry name" value="Reg_chr_condens"/>
</dbReference>
<dbReference type="Proteomes" id="UP001190700">
    <property type="component" value="Unassembled WGS sequence"/>
</dbReference>
<name>A0AAE0KXI5_9CHLO</name>
<sequence length="961" mass="107245">MSVVRACGGKAQVACGQVHTLGVTKEGLCYAWGYGGNGALGNGDTQDQLKPTEVEAFRDGRATKDSRKMYRVKIKEVAAFNVSMAVGEDKCLYVWGDSEWISHPNPTERAQMIPLRLSWVKDEVTQVKCGAQHALYLAASGAVMGWGNPHGGRLGTEGQDTRPIQGWAGVYSYLNLKGEQGASLACGEHHSVVMCKQVPYFANNELLDKALTSLYEWYIAWAGCGIITNASSGAHLSRQGWMELGRVAHLTDNLMLPHIWDTWFDWCMQAQEPLAPTKEYNPHLSKHMDMGDRALQTITFEYFRCGLVRIAEELYPVEDLSCTTPTRRAHSVGTPGSRKANKKDKEDDMEDYSNLVEVPKIVHPALAVLGASYTEKQVFALKHLLQRNISSLRDRAQQHPAAPTLLRDVSSWTVLGHLQGESYLLLMQLYAYLSFGKQKRKVLTMPFKMLFQNLQREPDTIVTLEAFAEWAVEEGLLAADMNKESATPHIASVFPVAWLRTPDSGYSFPEMVDAITSGGVFPHSVHFMMASRESNYSTAAGAPTGSSVTQEEKLDSVVAKVRRWHGKVMNPEMFRTRERSLEELEEECARVYASICSLGQVTHRITINRMGFCKVVRDCQLADNKILLTDLDKLFTQIVLGHGRRASLVQSSDPAADKALNFHTDGQQGQQGARARSGSNAMLQGMDYNMFRHAMEHIANLKYGRELSSGQAFRKLVEEHFVKYTRERMTTMDEFMEELVDQDVTQLLGKYQSQLQRMFNAYCDLDKSVTYASNDTSWKDVKRADSTMSFLELLRLCQDKHIIPHHMSRTQVEETFRRANVGVGADDNFHDLNFSEYLDALGLIALVAYSKPKYSKVLFHPAQKVTSARSTPHPGLVLHHVSTLKRGADAAALHRQIAASDAALNPVNILCLQLPQPQLGLSEDSFTSGRTFSLGASSLWCGSRLHILDGCDHLPSRQPPK</sequence>
<feature type="repeat" description="RCC1" evidence="2">
    <location>
        <begin position="27"/>
        <end position="97"/>
    </location>
</feature>
<reference evidence="4 5" key="1">
    <citation type="journal article" date="2015" name="Genome Biol. Evol.">
        <title>Comparative Genomics of a Bacterivorous Green Alga Reveals Evolutionary Causalities and Consequences of Phago-Mixotrophic Mode of Nutrition.</title>
        <authorList>
            <person name="Burns J.A."/>
            <person name="Paasch A."/>
            <person name="Narechania A."/>
            <person name="Kim E."/>
        </authorList>
    </citation>
    <scope>NUCLEOTIDE SEQUENCE [LARGE SCALE GENOMIC DNA]</scope>
    <source>
        <strain evidence="4 5">PLY_AMNH</strain>
    </source>
</reference>
<dbReference type="Pfam" id="PF13540">
    <property type="entry name" value="RCC1_2"/>
    <property type="match status" value="1"/>
</dbReference>
<dbReference type="PROSITE" id="PS50012">
    <property type="entry name" value="RCC1_3"/>
    <property type="match status" value="2"/>
</dbReference>
<dbReference type="Gene3D" id="2.130.10.30">
    <property type="entry name" value="Regulator of chromosome condensation 1/beta-lactamase-inhibitor protein II"/>
    <property type="match status" value="1"/>
</dbReference>
<dbReference type="SUPFAM" id="SSF50985">
    <property type="entry name" value="RCC1/BLIP-II"/>
    <property type="match status" value="1"/>
</dbReference>